<dbReference type="PANTHER" id="PTHR30121:SF6">
    <property type="entry name" value="SLR6007 PROTEIN"/>
    <property type="match status" value="1"/>
</dbReference>
<dbReference type="Gene3D" id="3.40.50.300">
    <property type="entry name" value="P-loop containing nucleotide triphosphate hydrolases"/>
    <property type="match status" value="2"/>
</dbReference>
<dbReference type="SUPFAM" id="SSF52540">
    <property type="entry name" value="P-loop containing nucleoside triphosphate hydrolases"/>
    <property type="match status" value="1"/>
</dbReference>
<proteinExistence type="predicted"/>
<dbReference type="InterPro" id="IPR027417">
    <property type="entry name" value="P-loop_NTPase"/>
</dbReference>
<protein>
    <submittedName>
        <fullName evidence="1">TrsE-like protein</fullName>
    </submittedName>
</protein>
<gene>
    <name evidence="1" type="ORF">NAS2_0668</name>
</gene>
<dbReference type="AlphaFoldDB" id="A0A4P2VD47"/>
<dbReference type="GeneID" id="55584485"/>
<reference evidence="1 2" key="1">
    <citation type="journal article" date="2019" name="ISME J.">
        <title>Isolation and characterization of a thermophilic sulfur- and iron-reducing thaumarchaeote from a terrestrial acidic hot spring.</title>
        <authorList>
            <person name="Kato S."/>
            <person name="Itoh T."/>
            <person name="Yuki M."/>
            <person name="Nagamori M."/>
            <person name="Ohnishi M."/>
            <person name="Uematsu K."/>
            <person name="Suzuki K."/>
            <person name="Takashina T."/>
            <person name="Ohkuma M."/>
        </authorList>
    </citation>
    <scope>NUCLEOTIDE SEQUENCE [LARGE SCALE GENOMIC DNA]</scope>
    <source>
        <strain evidence="1 2">NAS-02</strain>
    </source>
</reference>
<dbReference type="OrthoDB" id="45996at2157"/>
<dbReference type="PANTHER" id="PTHR30121">
    <property type="entry name" value="UNCHARACTERIZED PROTEIN YJGR-RELATED"/>
    <property type="match status" value="1"/>
</dbReference>
<dbReference type="KEGG" id="ccai:NAS2_0668"/>
<evidence type="ECO:0000313" key="1">
    <source>
        <dbReference type="EMBL" id="BBE42057.1"/>
    </source>
</evidence>
<keyword evidence="2" id="KW-1185">Reference proteome</keyword>
<dbReference type="Proteomes" id="UP000509448">
    <property type="component" value="Chromosome"/>
</dbReference>
<dbReference type="RefSeq" id="WP_174448335.1">
    <property type="nucleotide sequence ID" value="NZ_AP018732.1"/>
</dbReference>
<dbReference type="InterPro" id="IPR051162">
    <property type="entry name" value="T4SS_component"/>
</dbReference>
<name>A0A4P2VD47_9ARCH</name>
<accession>A0A4P2VD47</accession>
<dbReference type="EMBL" id="AP018732">
    <property type="protein sequence ID" value="BBE42057.1"/>
    <property type="molecule type" value="Genomic_DNA"/>
</dbReference>
<evidence type="ECO:0000313" key="2">
    <source>
        <dbReference type="Proteomes" id="UP000509448"/>
    </source>
</evidence>
<organism evidence="1 2">
    <name type="scientific">Conexivisphaera calida</name>
    <dbReference type="NCBI Taxonomy" id="1874277"/>
    <lineage>
        <taxon>Archaea</taxon>
        <taxon>Nitrososphaerota</taxon>
        <taxon>Conexivisphaeria</taxon>
        <taxon>Conexivisphaerales</taxon>
        <taxon>Conexivisphaeraceae</taxon>
        <taxon>Conexivisphaera</taxon>
    </lineage>
</organism>
<sequence>MGEPSSAIGHTSVRPRRWPHVYELRSINLSLLPEPEARAVLENFAAMLNALNARVEIRVVEDRRVVALGDELYEIPHKRFFVASEEPLEDALSIAGLRFVKVPSMPELKLVADAPRFAVDSDGHFVRVYTLVGLTPSMRAGWLTDLYPYLHEVRISLQPLEDGRDLAVHHYRALAAAVEVRIREGRPVDPERAMELEAARAASDAVASGRERLFLVHTLLVIRAGDAAELEQRRRNLRSRLHGFMDSPLGMNASMYLGIGPEWARGRELYVPTSTLVGFFPFAGLDIIDPTPTAVVLGQNLLTGNVIAYDVYERENYNIAIFGQTGYGKSTLVKAWISRFAAADPDSYIWVFDSIVRPEYALGSRGTYEGSFAELIGAEVLDLSRPQALDPLAVFESRAAALSFIADLAGITESDLRADLNLLRSEHVDELPAEAGGSLGKRLEAGLKPLSHLWSGKESTLTTRQVFVLSSIEGAAVRDAAAYLALAWVWRNVKRAPVRVRKMIMVDEGWAFVETNPKTGKPYFPGTVEFVPEVARTGRHYNAAFMIATQRVSDMMQGPGRVVLENAATKIVLHQDAAAAEMLAGPLALSREEVQFVVGARVGQALLASPEGHVPLYVMLSKSELARFTTRPAEVTT</sequence>